<dbReference type="Gene3D" id="1.20.1510.10">
    <property type="entry name" value="Cation efflux protein transmembrane domain"/>
    <property type="match status" value="1"/>
</dbReference>
<proteinExistence type="predicted"/>
<dbReference type="InterPro" id="IPR058533">
    <property type="entry name" value="Cation_efflux_TM"/>
</dbReference>
<feature type="transmembrane region" description="Helical" evidence="5">
    <location>
        <begin position="57"/>
        <end position="75"/>
    </location>
</feature>
<feature type="transmembrane region" description="Helical" evidence="5">
    <location>
        <begin position="22"/>
        <end position="45"/>
    </location>
</feature>
<dbReference type="STRING" id="917.SAMN05216326_10410"/>
<evidence type="ECO:0000313" key="8">
    <source>
        <dbReference type="Proteomes" id="UP000199459"/>
    </source>
</evidence>
<feature type="transmembrane region" description="Helical" evidence="5">
    <location>
        <begin position="113"/>
        <end position="132"/>
    </location>
</feature>
<evidence type="ECO:0000256" key="3">
    <source>
        <dbReference type="ARBA" id="ARBA00022989"/>
    </source>
</evidence>
<feature type="transmembrane region" description="Helical" evidence="5">
    <location>
        <begin position="153"/>
        <end position="170"/>
    </location>
</feature>
<sequence>MSDSCCDGHLDAAELEYRQRRVLIIVLLINVASFVVMAAGSIFSGSSSLLSGMLDNLGDALTYGLSLAVVGASHLAKARVALFKGVLIAAAALIVATQIYWHFLHLEVPKVETMGIAALVNLFANLICLWLLTPFRHSDINMSSVWECSRNDTFDGVAVLIASFSVWILGSAWPDILVAAILLMLFTKSAIRVLRGAWIELKNSS</sequence>
<evidence type="ECO:0000256" key="2">
    <source>
        <dbReference type="ARBA" id="ARBA00022692"/>
    </source>
</evidence>
<name>A0A1H8C1I5_9PROT</name>
<evidence type="ECO:0000256" key="1">
    <source>
        <dbReference type="ARBA" id="ARBA00004141"/>
    </source>
</evidence>
<keyword evidence="2 5" id="KW-0812">Transmembrane</keyword>
<accession>A0A1H8C1I5</accession>
<feature type="domain" description="Cation efflux protein transmembrane" evidence="6">
    <location>
        <begin position="23"/>
        <end position="195"/>
    </location>
</feature>
<evidence type="ECO:0000256" key="4">
    <source>
        <dbReference type="ARBA" id="ARBA00023136"/>
    </source>
</evidence>
<keyword evidence="3 5" id="KW-1133">Transmembrane helix</keyword>
<dbReference type="GO" id="GO:0008324">
    <property type="term" value="F:monoatomic cation transmembrane transporter activity"/>
    <property type="evidence" value="ECO:0007669"/>
    <property type="project" value="InterPro"/>
</dbReference>
<evidence type="ECO:0000313" key="7">
    <source>
        <dbReference type="EMBL" id="SEM88118.1"/>
    </source>
</evidence>
<dbReference type="EMBL" id="FOCP01000003">
    <property type="protein sequence ID" value="SEM88118.1"/>
    <property type="molecule type" value="Genomic_DNA"/>
</dbReference>
<dbReference type="AlphaFoldDB" id="A0A1H8C1I5"/>
<evidence type="ECO:0000256" key="5">
    <source>
        <dbReference type="SAM" id="Phobius"/>
    </source>
</evidence>
<feature type="transmembrane region" description="Helical" evidence="5">
    <location>
        <begin position="82"/>
        <end position="101"/>
    </location>
</feature>
<protein>
    <submittedName>
        <fullName evidence="7">Co/Zn/Cd efflux system component</fullName>
    </submittedName>
</protein>
<dbReference type="OrthoDB" id="9799649at2"/>
<dbReference type="RefSeq" id="WP_090628114.1">
    <property type="nucleotide sequence ID" value="NZ_FOCP01000003.1"/>
</dbReference>
<organism evidence="7 8">
    <name type="scientific">Nitrosomonas marina</name>
    <dbReference type="NCBI Taxonomy" id="917"/>
    <lineage>
        <taxon>Bacteria</taxon>
        <taxon>Pseudomonadati</taxon>
        <taxon>Pseudomonadota</taxon>
        <taxon>Betaproteobacteria</taxon>
        <taxon>Nitrosomonadales</taxon>
        <taxon>Nitrosomonadaceae</taxon>
        <taxon>Nitrosomonas</taxon>
    </lineage>
</organism>
<keyword evidence="4 5" id="KW-0472">Membrane</keyword>
<evidence type="ECO:0000259" key="6">
    <source>
        <dbReference type="Pfam" id="PF01545"/>
    </source>
</evidence>
<comment type="subcellular location">
    <subcellularLocation>
        <location evidence="1">Membrane</location>
        <topology evidence="1">Multi-pass membrane protein</topology>
    </subcellularLocation>
</comment>
<dbReference type="InterPro" id="IPR027469">
    <property type="entry name" value="Cation_efflux_TMD_sf"/>
</dbReference>
<dbReference type="Pfam" id="PF01545">
    <property type="entry name" value="Cation_efflux"/>
    <property type="match status" value="1"/>
</dbReference>
<gene>
    <name evidence="7" type="ORF">SAMN05216325_103202</name>
</gene>
<reference evidence="7 8" key="1">
    <citation type="submission" date="2016-10" db="EMBL/GenBank/DDBJ databases">
        <authorList>
            <person name="de Groot N.N."/>
        </authorList>
    </citation>
    <scope>NUCLEOTIDE SEQUENCE [LARGE SCALE GENOMIC DNA]</scope>
    <source>
        <strain evidence="7 8">Nm22</strain>
    </source>
</reference>
<dbReference type="Proteomes" id="UP000199459">
    <property type="component" value="Unassembled WGS sequence"/>
</dbReference>
<dbReference type="SUPFAM" id="SSF161111">
    <property type="entry name" value="Cation efflux protein transmembrane domain-like"/>
    <property type="match status" value="1"/>
</dbReference>
<dbReference type="GO" id="GO:0016020">
    <property type="term" value="C:membrane"/>
    <property type="evidence" value="ECO:0007669"/>
    <property type="project" value="UniProtKB-SubCell"/>
</dbReference>